<comment type="caution">
    <text evidence="2">The sequence shown here is derived from an EMBL/GenBank/DDBJ whole genome shotgun (WGS) entry which is preliminary data.</text>
</comment>
<dbReference type="AlphaFoldDB" id="A0AAD7N8E4"/>
<sequence length="311" mass="34579">MSAAGDVIKAANAVAGAFPPLQAALSLVGYVDDSIALYKSNRNEIKAIAVYSLRLSELLERHNSVHPTNTEKFLSVILDIRAYCEKVAKRNKVVQYLKRTPTAGKLHGYRDQLWEEFAVFSIESDVDVQQFQKDAEEARKADEAITQAAVEELAKEIKSTAAGITRLADDLKVKSAGNEVVNELEAIRTDSLEANMSPDEKVVLEESIRLSKVLFPERYKWFPDTFKISRSDARTLLIPGLRSLVGDLTDNHLISRSTQASIIYAPNPADGVDNLLAIVDGRGRDVKLIRTIQRWLLRDDGMSINLRDGLE</sequence>
<dbReference type="Proteomes" id="UP001215598">
    <property type="component" value="Unassembled WGS sequence"/>
</dbReference>
<accession>A0AAD7N8E4</accession>
<proteinExistence type="predicted"/>
<gene>
    <name evidence="1" type="ORF">B0H16DRAFT_1888402</name>
    <name evidence="2" type="ORF">B0H16DRAFT_868490</name>
</gene>
<dbReference type="EMBL" id="JARKIB010000072">
    <property type="protein sequence ID" value="KAJ7748656.1"/>
    <property type="molecule type" value="Genomic_DNA"/>
</dbReference>
<dbReference type="EMBL" id="JARKIB010000068">
    <property type="protein sequence ID" value="KAJ7749640.1"/>
    <property type="molecule type" value="Genomic_DNA"/>
</dbReference>
<evidence type="ECO:0000313" key="3">
    <source>
        <dbReference type="Proteomes" id="UP001215598"/>
    </source>
</evidence>
<keyword evidence="3" id="KW-1185">Reference proteome</keyword>
<dbReference type="CDD" id="cd21037">
    <property type="entry name" value="MLKL_NTD"/>
    <property type="match status" value="1"/>
</dbReference>
<reference evidence="2" key="1">
    <citation type="submission" date="2023-03" db="EMBL/GenBank/DDBJ databases">
        <title>Massive genome expansion in bonnet fungi (Mycena s.s.) driven by repeated elements and novel gene families across ecological guilds.</title>
        <authorList>
            <consortium name="Lawrence Berkeley National Laboratory"/>
            <person name="Harder C.B."/>
            <person name="Miyauchi S."/>
            <person name="Viragh M."/>
            <person name="Kuo A."/>
            <person name="Thoen E."/>
            <person name="Andreopoulos B."/>
            <person name="Lu D."/>
            <person name="Skrede I."/>
            <person name="Drula E."/>
            <person name="Henrissat B."/>
            <person name="Morin E."/>
            <person name="Kohler A."/>
            <person name="Barry K."/>
            <person name="LaButti K."/>
            <person name="Morin E."/>
            <person name="Salamov A."/>
            <person name="Lipzen A."/>
            <person name="Mereny Z."/>
            <person name="Hegedus B."/>
            <person name="Baldrian P."/>
            <person name="Stursova M."/>
            <person name="Weitz H."/>
            <person name="Taylor A."/>
            <person name="Grigoriev I.V."/>
            <person name="Nagy L.G."/>
            <person name="Martin F."/>
            <person name="Kauserud H."/>
        </authorList>
    </citation>
    <scope>NUCLEOTIDE SEQUENCE</scope>
    <source>
        <strain evidence="2">CBHHK182m</strain>
    </source>
</reference>
<evidence type="ECO:0000313" key="1">
    <source>
        <dbReference type="EMBL" id="KAJ7748656.1"/>
    </source>
</evidence>
<organism evidence="2 3">
    <name type="scientific">Mycena metata</name>
    <dbReference type="NCBI Taxonomy" id="1033252"/>
    <lineage>
        <taxon>Eukaryota</taxon>
        <taxon>Fungi</taxon>
        <taxon>Dikarya</taxon>
        <taxon>Basidiomycota</taxon>
        <taxon>Agaricomycotina</taxon>
        <taxon>Agaricomycetes</taxon>
        <taxon>Agaricomycetidae</taxon>
        <taxon>Agaricales</taxon>
        <taxon>Marasmiineae</taxon>
        <taxon>Mycenaceae</taxon>
        <taxon>Mycena</taxon>
    </lineage>
</organism>
<name>A0AAD7N8E4_9AGAR</name>
<evidence type="ECO:0000313" key="2">
    <source>
        <dbReference type="EMBL" id="KAJ7749640.1"/>
    </source>
</evidence>
<protein>
    <submittedName>
        <fullName evidence="2">Uncharacterized protein</fullName>
    </submittedName>
</protein>
<dbReference type="InterPro" id="IPR059179">
    <property type="entry name" value="MLKL-like_MCAfunc"/>
</dbReference>